<dbReference type="EMBL" id="KN846987">
    <property type="protein sequence ID" value="KIW93403.1"/>
    <property type="molecule type" value="Genomic_DNA"/>
</dbReference>
<dbReference type="GO" id="GO:0004334">
    <property type="term" value="F:fumarylacetoacetase activity"/>
    <property type="evidence" value="ECO:0007669"/>
    <property type="project" value="UniProtKB-UniRule"/>
</dbReference>
<dbReference type="VEuPathDB" id="FungiDB:Z519_06008"/>
<sequence length="323" mass="36693">MSTMDTWVEDHHQSRFLVQNLPYVLAEKGTFAALDIDKTTLEEQTLNRYAALGQGVHRKVRASLQSILRADTSLGHFLRDDAALKEEALVPRQKAEMHLPFDIGDYTDFLPALTMLKMSCTDIFRPGTQPPESMYNMPLGYHGRSSSVVVSGTPVRRPRGQFLVKEATAFRASQKLDFEVEFAAFIGKGIEHGIAIPVVEAEEHIFWRCAYERLVGKRYSKHRSDATGTVQRQELLYHHISMGRPIRRTGTTSDETRAIGKHSSPVDGATLMFDKHTSLLPYLQEARKDTVYDIPIDVFLEWDSQEYHLVQGNTKNILFRSPK</sequence>
<dbReference type="Gene3D" id="3.90.850.10">
    <property type="entry name" value="Fumarylacetoacetase-like, C-terminal domain"/>
    <property type="match status" value="1"/>
</dbReference>
<reference evidence="15" key="1">
    <citation type="submission" date="2015-01" db="EMBL/GenBank/DDBJ databases">
        <title>The Genome Sequence of Cladophialophora bantiana CBS 173.52.</title>
        <authorList>
            <consortium name="The Broad Institute Genomics Platform"/>
            <person name="Cuomo C."/>
            <person name="de Hoog S."/>
            <person name="Gorbushina A."/>
            <person name="Stielow B."/>
            <person name="Teixiera M."/>
            <person name="Abouelleil A."/>
            <person name="Chapman S.B."/>
            <person name="Priest M."/>
            <person name="Young S.K."/>
            <person name="Wortman J."/>
            <person name="Nusbaum C."/>
            <person name="Birren B."/>
        </authorList>
    </citation>
    <scope>NUCLEOTIDE SEQUENCE [LARGE SCALE GENOMIC DNA]</scope>
    <source>
        <strain evidence="15">CBS 173.52</strain>
    </source>
</reference>
<evidence type="ECO:0000259" key="14">
    <source>
        <dbReference type="Pfam" id="PF09298"/>
    </source>
</evidence>
<comment type="similarity">
    <text evidence="2 12">Belongs to the FAH family.</text>
</comment>
<dbReference type="Gene3D" id="2.30.30.230">
    <property type="entry name" value="Fumarylacetoacetase, N-terminal domain"/>
    <property type="match status" value="1"/>
</dbReference>
<feature type="domain" description="Fumarylacetoacetase N-terminal" evidence="14">
    <location>
        <begin position="25"/>
        <end position="100"/>
    </location>
</feature>
<dbReference type="InterPro" id="IPR011234">
    <property type="entry name" value="Fumarylacetoacetase-like_C"/>
</dbReference>
<dbReference type="InterPro" id="IPR036663">
    <property type="entry name" value="Fumarylacetoacetase_C_sf"/>
</dbReference>
<dbReference type="AlphaFoldDB" id="A0A0D2HJC4"/>
<evidence type="ECO:0000256" key="9">
    <source>
        <dbReference type="ARBA" id="ARBA00023232"/>
    </source>
</evidence>
<comment type="catalytic activity">
    <reaction evidence="12">
        <text>4-fumarylacetoacetate + H2O = acetoacetate + fumarate + H(+)</text>
        <dbReference type="Rhea" id="RHEA:10244"/>
        <dbReference type="ChEBI" id="CHEBI:13705"/>
        <dbReference type="ChEBI" id="CHEBI:15377"/>
        <dbReference type="ChEBI" id="CHEBI:15378"/>
        <dbReference type="ChEBI" id="CHEBI:18034"/>
        <dbReference type="ChEBI" id="CHEBI:29806"/>
        <dbReference type="EC" id="3.7.1.2"/>
    </reaction>
</comment>
<keyword evidence="6 11" id="KW-0106">Calcium</keyword>
<dbReference type="SUPFAM" id="SSF63433">
    <property type="entry name" value="Fumarylacetoacetate hydrolase, FAH, N-terminal domain"/>
    <property type="match status" value="1"/>
</dbReference>
<evidence type="ECO:0000256" key="12">
    <source>
        <dbReference type="RuleBase" id="RU366008"/>
    </source>
</evidence>
<dbReference type="UniPathway" id="UPA00139">
    <property type="reaction ID" value="UER00341"/>
</dbReference>
<dbReference type="InterPro" id="IPR036462">
    <property type="entry name" value="Fumarylacetoacetase_N_sf"/>
</dbReference>
<evidence type="ECO:0000256" key="11">
    <source>
        <dbReference type="PIRSR" id="PIRSR605959-3"/>
    </source>
</evidence>
<keyword evidence="4 11" id="KW-0479">Metal-binding</keyword>
<dbReference type="RefSeq" id="XP_016620072.1">
    <property type="nucleotide sequence ID" value="XM_016763748.1"/>
</dbReference>
<evidence type="ECO:0000256" key="7">
    <source>
        <dbReference type="ARBA" id="ARBA00022842"/>
    </source>
</evidence>
<protein>
    <recommendedName>
        <fullName evidence="3 12">Fumarylacetoacetase</fullName>
        <ecNumber evidence="3 12">3.7.1.2</ecNumber>
    </recommendedName>
    <alternativeName>
        <fullName evidence="12">Fumarylacetoacetate hydrolase</fullName>
    </alternativeName>
</protein>
<dbReference type="InterPro" id="IPR015377">
    <property type="entry name" value="Fumarylacetoacetase_N"/>
</dbReference>
<accession>A0A0D2HJC4</accession>
<dbReference type="Proteomes" id="UP000053789">
    <property type="component" value="Unassembled WGS sequence"/>
</dbReference>
<feature type="domain" description="Fumarylacetoacetase-like C-terminal" evidence="13">
    <location>
        <begin position="130"/>
        <end position="215"/>
    </location>
</feature>
<evidence type="ECO:0000256" key="3">
    <source>
        <dbReference type="ARBA" id="ARBA00012094"/>
    </source>
</evidence>
<evidence type="ECO:0000313" key="16">
    <source>
        <dbReference type="Proteomes" id="UP000053789"/>
    </source>
</evidence>
<evidence type="ECO:0000256" key="1">
    <source>
        <dbReference type="ARBA" id="ARBA00004782"/>
    </source>
</evidence>
<dbReference type="GO" id="GO:0046872">
    <property type="term" value="F:metal ion binding"/>
    <property type="evidence" value="ECO:0007669"/>
    <property type="project" value="UniProtKB-UniRule"/>
</dbReference>
<dbReference type="Pfam" id="PF01557">
    <property type="entry name" value="FAA_hydrolase"/>
    <property type="match status" value="1"/>
</dbReference>
<gene>
    <name evidence="15" type="ORF">Z519_06008</name>
</gene>
<organism evidence="15 16">
    <name type="scientific">Cladophialophora bantiana (strain ATCC 10958 / CBS 173.52 / CDC B-1940 / NIH 8579)</name>
    <name type="common">Xylohypha bantiana</name>
    <dbReference type="NCBI Taxonomy" id="1442370"/>
    <lineage>
        <taxon>Eukaryota</taxon>
        <taxon>Fungi</taxon>
        <taxon>Dikarya</taxon>
        <taxon>Ascomycota</taxon>
        <taxon>Pezizomycotina</taxon>
        <taxon>Eurotiomycetes</taxon>
        <taxon>Chaetothyriomycetidae</taxon>
        <taxon>Chaetothyriales</taxon>
        <taxon>Herpotrichiellaceae</taxon>
        <taxon>Cladophialophora</taxon>
    </lineage>
</organism>
<evidence type="ECO:0000256" key="5">
    <source>
        <dbReference type="ARBA" id="ARBA00022801"/>
    </source>
</evidence>
<comment type="pathway">
    <text evidence="1 12">Amino-acid degradation; L-phenylalanine degradation; acetoacetate and fumarate from L-phenylalanine: step 6/6.</text>
</comment>
<evidence type="ECO:0000256" key="6">
    <source>
        <dbReference type="ARBA" id="ARBA00022837"/>
    </source>
</evidence>
<dbReference type="GO" id="GO:0006559">
    <property type="term" value="P:L-phenylalanine catabolic process"/>
    <property type="evidence" value="ECO:0007669"/>
    <property type="project" value="UniProtKB-UniRule"/>
</dbReference>
<evidence type="ECO:0000256" key="8">
    <source>
        <dbReference type="ARBA" id="ARBA00022878"/>
    </source>
</evidence>
<dbReference type="GeneID" id="27698936"/>
<dbReference type="GO" id="GO:1902000">
    <property type="term" value="P:homogentisate catabolic process"/>
    <property type="evidence" value="ECO:0007669"/>
    <property type="project" value="TreeGrafter"/>
</dbReference>
<evidence type="ECO:0000256" key="2">
    <source>
        <dbReference type="ARBA" id="ARBA00010211"/>
    </source>
</evidence>
<evidence type="ECO:0000256" key="10">
    <source>
        <dbReference type="PIRSR" id="PIRSR605959-2"/>
    </source>
</evidence>
<dbReference type="InterPro" id="IPR005959">
    <property type="entry name" value="Fumarylacetoacetase"/>
</dbReference>
<dbReference type="SUPFAM" id="SSF56529">
    <property type="entry name" value="FAH"/>
    <property type="match status" value="1"/>
</dbReference>
<keyword evidence="9 12" id="KW-0585">Phenylalanine catabolism</keyword>
<keyword evidence="5 12" id="KW-0378">Hydrolase</keyword>
<comment type="cofactor">
    <cofactor evidence="12">
        <name>Mg(2+)</name>
        <dbReference type="ChEBI" id="CHEBI:18420"/>
    </cofactor>
    <cofactor evidence="12">
        <name>Ca(2+)</name>
        <dbReference type="ChEBI" id="CHEBI:29108"/>
    </cofactor>
</comment>
<feature type="binding site" evidence="11">
    <location>
        <position position="181"/>
    </location>
    <ligand>
        <name>Ca(2+)</name>
        <dbReference type="ChEBI" id="CHEBI:29108"/>
    </ligand>
</feature>
<name>A0A0D2HJC4_CLAB1</name>
<keyword evidence="7 12" id="KW-0460">Magnesium</keyword>
<dbReference type="PANTHER" id="PTHR43069">
    <property type="entry name" value="FUMARYLACETOACETASE"/>
    <property type="match status" value="1"/>
</dbReference>
<dbReference type="HOGENOM" id="CLU_026207_0_0_1"/>
<keyword evidence="16" id="KW-1185">Reference proteome</keyword>
<dbReference type="EC" id="3.7.1.2" evidence="3 12"/>
<dbReference type="GO" id="GO:0006572">
    <property type="term" value="P:L-tyrosine catabolic process"/>
    <property type="evidence" value="ECO:0007669"/>
    <property type="project" value="UniProtKB-UniRule"/>
</dbReference>
<feature type="binding site" evidence="11">
    <location>
        <position position="108"/>
    </location>
    <ligand>
        <name>Ca(2+)</name>
        <dbReference type="ChEBI" id="CHEBI:29108"/>
    </ligand>
</feature>
<feature type="binding site" evidence="11">
    <location>
        <position position="179"/>
    </location>
    <ligand>
        <name>Ca(2+)</name>
        <dbReference type="ChEBI" id="CHEBI:29108"/>
    </ligand>
</feature>
<dbReference type="OrthoDB" id="9971669at2759"/>
<evidence type="ECO:0000256" key="4">
    <source>
        <dbReference type="ARBA" id="ARBA00022723"/>
    </source>
</evidence>
<dbReference type="PANTHER" id="PTHR43069:SF2">
    <property type="entry name" value="FUMARYLACETOACETASE"/>
    <property type="match status" value="1"/>
</dbReference>
<evidence type="ECO:0000313" key="15">
    <source>
        <dbReference type="EMBL" id="KIW93403.1"/>
    </source>
</evidence>
<dbReference type="Pfam" id="PF09298">
    <property type="entry name" value="FAA_hydrolase_N"/>
    <property type="match status" value="1"/>
</dbReference>
<keyword evidence="8 12" id="KW-0828">Tyrosine catabolism</keyword>
<proteinExistence type="inferred from homology"/>
<evidence type="ECO:0000259" key="13">
    <source>
        <dbReference type="Pfam" id="PF01557"/>
    </source>
</evidence>
<feature type="binding site" evidence="10">
    <location>
        <position position="125"/>
    </location>
    <ligand>
        <name>substrate</name>
    </ligand>
</feature>